<feature type="transmembrane region" description="Helical" evidence="10">
    <location>
        <begin position="225"/>
        <end position="247"/>
    </location>
</feature>
<evidence type="ECO:0000256" key="9">
    <source>
        <dbReference type="ARBA" id="ARBA00023303"/>
    </source>
</evidence>
<feature type="transmembrane region" description="Helical" evidence="10">
    <location>
        <begin position="150"/>
        <end position="175"/>
    </location>
</feature>
<keyword evidence="2" id="KW-0813">Transport</keyword>
<evidence type="ECO:0000256" key="1">
    <source>
        <dbReference type="ARBA" id="ARBA00004141"/>
    </source>
</evidence>
<keyword evidence="9" id="KW-0407">Ion channel</keyword>
<evidence type="ECO:0000313" key="12">
    <source>
        <dbReference type="Proteomes" id="UP001210339"/>
    </source>
</evidence>
<keyword evidence="7" id="KW-0869">Chloride channel</keyword>
<evidence type="ECO:0000256" key="2">
    <source>
        <dbReference type="ARBA" id="ARBA00022448"/>
    </source>
</evidence>
<keyword evidence="5" id="KW-0406">Ion transport</keyword>
<dbReference type="SUPFAM" id="SSF81340">
    <property type="entry name" value="Clc chloride channel"/>
    <property type="match status" value="1"/>
</dbReference>
<dbReference type="CDD" id="cd01031">
    <property type="entry name" value="EriC"/>
    <property type="match status" value="1"/>
</dbReference>
<dbReference type="PANTHER" id="PTHR43427">
    <property type="entry name" value="CHLORIDE CHANNEL PROTEIN CLC-E"/>
    <property type="match status" value="1"/>
</dbReference>
<evidence type="ECO:0000256" key="3">
    <source>
        <dbReference type="ARBA" id="ARBA00022692"/>
    </source>
</evidence>
<dbReference type="Proteomes" id="UP001210339">
    <property type="component" value="Chromosome"/>
</dbReference>
<name>A0ABY7QUQ6_9FIRM</name>
<sequence>MSTNRNILKMAGMGSLVGIFSGLCAVLYRFLINQTDAFRAPFFQKSGPELVSTLIAVLICGVVAAKLLTWAPFSGGSGIPQIHAELEGYIRMKPLRVLLSKLTGGTLLNIIGLSLGREGPSIQMGGMAGKLVSRLDSKFSWLRITSEEKMLLISAGAGAGLAAAFNAPLAGVIFCVEELHKKVSHTLFVPIIAATTTANAVSYALMGKETSFSFTFHHTLDLRYLWVALIIGIATGLVGVVFNYTLLKMQDLWNHFELDLMYKLMFLGIVGLFIGRYFYDITGGGHHLVESFARGEYSLTMLLILLVTKLFYTTFAYGSGAQGGIFLPVLVLGAIVGSVIFHLVAGFGLSEFLLNFIILGMVGILASVVQAPILAIILVLEMTGSFSLLLFFTVTSLVSMLVAEICHTPPIYDSLYERIVKKL</sequence>
<keyword evidence="3 10" id="KW-0812">Transmembrane</keyword>
<accession>A0ABY7QUQ6</accession>
<dbReference type="EMBL" id="CP115667">
    <property type="protein sequence ID" value="WBW50010.1"/>
    <property type="molecule type" value="Genomic_DNA"/>
</dbReference>
<evidence type="ECO:0000256" key="10">
    <source>
        <dbReference type="SAM" id="Phobius"/>
    </source>
</evidence>
<dbReference type="InterPro" id="IPR050368">
    <property type="entry name" value="ClC-type_chloride_channel"/>
</dbReference>
<evidence type="ECO:0000256" key="6">
    <source>
        <dbReference type="ARBA" id="ARBA00023136"/>
    </source>
</evidence>
<evidence type="ECO:0000256" key="7">
    <source>
        <dbReference type="ARBA" id="ARBA00023173"/>
    </source>
</evidence>
<protein>
    <submittedName>
        <fullName evidence="11">ClC family H(+)/Cl(-) exchange transporter</fullName>
    </submittedName>
</protein>
<dbReference type="Pfam" id="PF00654">
    <property type="entry name" value="Voltage_CLC"/>
    <property type="match status" value="1"/>
</dbReference>
<evidence type="ECO:0000256" key="5">
    <source>
        <dbReference type="ARBA" id="ARBA00023065"/>
    </source>
</evidence>
<dbReference type="InterPro" id="IPR001807">
    <property type="entry name" value="ClC"/>
</dbReference>
<dbReference type="PRINTS" id="PR00762">
    <property type="entry name" value="CLCHANNEL"/>
</dbReference>
<feature type="transmembrane region" description="Helical" evidence="10">
    <location>
        <begin position="187"/>
        <end position="205"/>
    </location>
</feature>
<evidence type="ECO:0000256" key="8">
    <source>
        <dbReference type="ARBA" id="ARBA00023214"/>
    </source>
</evidence>
<feature type="transmembrane region" description="Helical" evidence="10">
    <location>
        <begin position="325"/>
        <end position="347"/>
    </location>
</feature>
<dbReference type="InterPro" id="IPR014743">
    <property type="entry name" value="Cl-channel_core"/>
</dbReference>
<comment type="subcellular location">
    <subcellularLocation>
        <location evidence="1">Membrane</location>
        <topology evidence="1">Multi-pass membrane protein</topology>
    </subcellularLocation>
</comment>
<keyword evidence="12" id="KW-1185">Reference proteome</keyword>
<dbReference type="Gene3D" id="1.10.3080.10">
    <property type="entry name" value="Clc chloride channel"/>
    <property type="match status" value="1"/>
</dbReference>
<feature type="transmembrane region" description="Helical" evidence="10">
    <location>
        <begin position="386"/>
        <end position="403"/>
    </location>
</feature>
<gene>
    <name evidence="11" type="ORF">O6R05_00135</name>
</gene>
<feature type="transmembrane region" description="Helical" evidence="10">
    <location>
        <begin position="299"/>
        <end position="318"/>
    </location>
</feature>
<keyword evidence="6 10" id="KW-0472">Membrane</keyword>
<evidence type="ECO:0000256" key="4">
    <source>
        <dbReference type="ARBA" id="ARBA00022989"/>
    </source>
</evidence>
<feature type="transmembrane region" description="Helical" evidence="10">
    <location>
        <begin position="259"/>
        <end position="279"/>
    </location>
</feature>
<feature type="transmembrane region" description="Helical" evidence="10">
    <location>
        <begin position="12"/>
        <end position="31"/>
    </location>
</feature>
<organism evidence="11 12">
    <name type="scientific">Peptoniphilus equinus</name>
    <dbReference type="NCBI Taxonomy" id="3016343"/>
    <lineage>
        <taxon>Bacteria</taxon>
        <taxon>Bacillati</taxon>
        <taxon>Bacillota</taxon>
        <taxon>Tissierellia</taxon>
        <taxon>Tissierellales</taxon>
        <taxon>Peptoniphilaceae</taxon>
        <taxon>Peptoniphilus</taxon>
    </lineage>
</organism>
<dbReference type="PANTHER" id="PTHR43427:SF6">
    <property type="entry name" value="CHLORIDE CHANNEL PROTEIN CLC-E"/>
    <property type="match status" value="1"/>
</dbReference>
<keyword evidence="4 10" id="KW-1133">Transmembrane helix</keyword>
<keyword evidence="8" id="KW-0868">Chloride</keyword>
<proteinExistence type="predicted"/>
<dbReference type="RefSeq" id="WP_271191541.1">
    <property type="nucleotide sequence ID" value="NZ_CP115667.1"/>
</dbReference>
<evidence type="ECO:0000313" key="11">
    <source>
        <dbReference type="EMBL" id="WBW50010.1"/>
    </source>
</evidence>
<feature type="transmembrane region" description="Helical" evidence="10">
    <location>
        <begin position="353"/>
        <end position="379"/>
    </location>
</feature>
<reference evidence="11 12" key="1">
    <citation type="submission" date="2023-01" db="EMBL/GenBank/DDBJ databases">
        <authorList>
            <person name="Lee S.H."/>
            <person name="Jung H.S."/>
            <person name="Yun J.U."/>
        </authorList>
    </citation>
    <scope>NUCLEOTIDE SEQUENCE [LARGE SCALE GENOMIC DNA]</scope>
    <source>
        <strain evidence="11 12">CBA3646</strain>
    </source>
</reference>
<feature type="transmembrane region" description="Helical" evidence="10">
    <location>
        <begin position="51"/>
        <end position="73"/>
    </location>
</feature>